<dbReference type="RefSeq" id="WP_252769601.1">
    <property type="nucleotide sequence ID" value="NZ_JAMXMC010000005.1"/>
</dbReference>
<dbReference type="Pfam" id="PF07195">
    <property type="entry name" value="FliD_C"/>
    <property type="match status" value="1"/>
</dbReference>
<evidence type="ECO:0000313" key="8">
    <source>
        <dbReference type="EMBL" id="MCO5977067.1"/>
    </source>
</evidence>
<proteinExistence type="inferred from homology"/>
<feature type="domain" description="Flagellar hook-associated protein 2 C-terminal" evidence="7">
    <location>
        <begin position="228"/>
        <end position="448"/>
    </location>
</feature>
<keyword evidence="8" id="KW-0966">Cell projection</keyword>
<comment type="function">
    <text evidence="5">Required for morphogenesis and for the elongation of the flagellar filament by facilitating polymerization of the flagellin monomers at the tip of growing filament. Forms a capping structure, which prevents flagellin subunits (transported through the central channel of the flagellum) from leaking out without polymerization at the distal end.</text>
</comment>
<dbReference type="PANTHER" id="PTHR30288">
    <property type="entry name" value="FLAGELLAR CAP/ASSEMBLY PROTEIN FLID"/>
    <property type="match status" value="1"/>
</dbReference>
<dbReference type="PANTHER" id="PTHR30288:SF0">
    <property type="entry name" value="FLAGELLAR HOOK-ASSOCIATED PROTEIN 2"/>
    <property type="match status" value="1"/>
</dbReference>
<comment type="similarity">
    <text evidence="1 5">Belongs to the FliD family.</text>
</comment>
<gene>
    <name evidence="8" type="primary">fliD</name>
    <name evidence="8" type="ORF">M0L44_10125</name>
</gene>
<organism evidence="8 9">
    <name type="scientific">Ideonella oryzae</name>
    <dbReference type="NCBI Taxonomy" id="2937441"/>
    <lineage>
        <taxon>Bacteria</taxon>
        <taxon>Pseudomonadati</taxon>
        <taxon>Pseudomonadota</taxon>
        <taxon>Betaproteobacteria</taxon>
        <taxon>Burkholderiales</taxon>
        <taxon>Sphaerotilaceae</taxon>
        <taxon>Ideonella</taxon>
    </lineage>
</organism>
<evidence type="ECO:0000256" key="1">
    <source>
        <dbReference type="ARBA" id="ARBA00009764"/>
    </source>
</evidence>
<evidence type="ECO:0000259" key="7">
    <source>
        <dbReference type="Pfam" id="PF07195"/>
    </source>
</evidence>
<evidence type="ECO:0000256" key="5">
    <source>
        <dbReference type="RuleBase" id="RU362066"/>
    </source>
</evidence>
<dbReference type="Pfam" id="PF02465">
    <property type="entry name" value="FliD_N"/>
    <property type="match status" value="1"/>
</dbReference>
<keyword evidence="5" id="KW-0964">Secreted</keyword>
<accession>A0ABT1BNR2</accession>
<keyword evidence="8" id="KW-0969">Cilium</keyword>
<evidence type="ECO:0000256" key="4">
    <source>
        <dbReference type="ARBA" id="ARBA00023143"/>
    </source>
</evidence>
<keyword evidence="9" id="KW-1185">Reference proteome</keyword>
<feature type="domain" description="Flagellar hook-associated protein 2 N-terminal" evidence="6">
    <location>
        <begin position="4"/>
        <end position="100"/>
    </location>
</feature>
<keyword evidence="4 5" id="KW-0975">Bacterial flagellum</keyword>
<keyword evidence="8" id="KW-0282">Flagellum</keyword>
<evidence type="ECO:0000256" key="2">
    <source>
        <dbReference type="ARBA" id="ARBA00011255"/>
    </source>
</evidence>
<dbReference type="InterPro" id="IPR040026">
    <property type="entry name" value="FliD"/>
</dbReference>
<reference evidence="8 9" key="1">
    <citation type="submission" date="2022-06" db="EMBL/GenBank/DDBJ databases">
        <title>Ideonella sp. NS12-5 Genome sequencing and assembly.</title>
        <authorList>
            <person name="Jung Y."/>
        </authorList>
    </citation>
    <scope>NUCLEOTIDE SEQUENCE [LARGE SCALE GENOMIC DNA]</scope>
    <source>
        <strain evidence="8 9">NS12-5</strain>
    </source>
</reference>
<dbReference type="InterPro" id="IPR018247">
    <property type="entry name" value="EF_Hand_1_Ca_BS"/>
</dbReference>
<comment type="subunit">
    <text evidence="2 5">Homopentamer.</text>
</comment>
<evidence type="ECO:0000256" key="3">
    <source>
        <dbReference type="ARBA" id="ARBA00023054"/>
    </source>
</evidence>
<keyword evidence="3" id="KW-0175">Coiled coil</keyword>
<protein>
    <recommendedName>
        <fullName evidence="5">Flagellar hook-associated protein 2</fullName>
        <shortName evidence="5">HAP2</shortName>
    </recommendedName>
    <alternativeName>
        <fullName evidence="5">Flagellar cap protein</fullName>
    </alternativeName>
</protein>
<dbReference type="Proteomes" id="UP001204851">
    <property type="component" value="Unassembled WGS sequence"/>
</dbReference>
<evidence type="ECO:0000313" key="9">
    <source>
        <dbReference type="Proteomes" id="UP001204851"/>
    </source>
</evidence>
<name>A0ABT1BNR2_9BURK</name>
<dbReference type="InterPro" id="IPR003481">
    <property type="entry name" value="FliD_N"/>
</dbReference>
<dbReference type="InterPro" id="IPR010809">
    <property type="entry name" value="FliD_C"/>
</dbReference>
<dbReference type="PROSITE" id="PS00018">
    <property type="entry name" value="EF_HAND_1"/>
    <property type="match status" value="1"/>
</dbReference>
<evidence type="ECO:0000259" key="6">
    <source>
        <dbReference type="Pfam" id="PF02465"/>
    </source>
</evidence>
<comment type="caution">
    <text evidence="8">The sequence shown here is derived from an EMBL/GenBank/DDBJ whole genome shotgun (WGS) entry which is preliminary data.</text>
</comment>
<dbReference type="EMBL" id="JAMXMC010000005">
    <property type="protein sequence ID" value="MCO5977067.1"/>
    <property type="molecule type" value="Genomic_DNA"/>
</dbReference>
<comment type="subcellular location">
    <subcellularLocation>
        <location evidence="5">Secreted</location>
    </subcellularLocation>
    <subcellularLocation>
        <location evidence="5">Bacterial flagellum</location>
    </subcellularLocation>
</comment>
<sequence length="458" mass="46495">MGTSTIDPASMAQQLASAYVSGTQTLLSSQSTQAQSTSTALTKLQSALSAFNSALGSLTTKKSVLSYTASLSSSGYATATASATATPGNTSVFVEQVATANQVAFEDLPAVPVALGGPLVVQLADGSNFNVNLAGADQDGDGTLSQTEIARAINQASGNGGLVSAMVVTSGSQTNLVLSASKTGAGSAITLDTSGLPASTLKTALSTGGKQLAAAQDAVMWLGAQGTGVKVQQASNTFTAIAGVSLTVTQAQATGSTPMTLSVASDQSGTAGNIQKFIDAYNALDTALDGLTAISTSSSGSTTTTSAGAFANDSSVRSLRSSLSNILRQQVGGLRLMDYGINASRDGQLSLDQTQLQKTLASSPDGLDAILGSASTTAPTGVMGSFSTLIKQWTNSTNGLIKSRQDAVQRQQTNISARQTKLEGQYNLMYQRYLTQFTQLQTLQSSMSDNSSLLSSLG</sequence>